<gene>
    <name evidence="2" type="ORF">BDA96_05G053900</name>
</gene>
<proteinExistence type="predicted"/>
<dbReference type="EMBL" id="CM027684">
    <property type="protein sequence ID" value="KAG0528922.1"/>
    <property type="molecule type" value="Genomic_DNA"/>
</dbReference>
<feature type="region of interest" description="Disordered" evidence="1">
    <location>
        <begin position="1"/>
        <end position="102"/>
    </location>
</feature>
<dbReference type="Proteomes" id="UP000807115">
    <property type="component" value="Chromosome 5"/>
</dbReference>
<comment type="caution">
    <text evidence="2">The sequence shown here is derived from an EMBL/GenBank/DDBJ whole genome shotgun (WGS) entry which is preliminary data.</text>
</comment>
<feature type="non-terminal residue" evidence="2">
    <location>
        <position position="1"/>
    </location>
</feature>
<accession>A0A921QXH5</accession>
<name>A0A921QXH5_SORBI</name>
<feature type="compositionally biased region" description="Pro residues" evidence="1">
    <location>
        <begin position="78"/>
        <end position="87"/>
    </location>
</feature>
<protein>
    <submittedName>
        <fullName evidence="2">Uncharacterized protein</fullName>
    </submittedName>
</protein>
<dbReference type="AlphaFoldDB" id="A0A921QXH5"/>
<reference evidence="2" key="1">
    <citation type="journal article" date="2019" name="BMC Genomics">
        <title>A new reference genome for Sorghum bicolor reveals high levels of sequence similarity between sweet and grain genotypes: implications for the genetics of sugar metabolism.</title>
        <authorList>
            <person name="Cooper E.A."/>
            <person name="Brenton Z.W."/>
            <person name="Flinn B.S."/>
            <person name="Jenkins J."/>
            <person name="Shu S."/>
            <person name="Flowers D."/>
            <person name="Luo F."/>
            <person name="Wang Y."/>
            <person name="Xia P."/>
            <person name="Barry K."/>
            <person name="Daum C."/>
            <person name="Lipzen A."/>
            <person name="Yoshinaga Y."/>
            <person name="Schmutz J."/>
            <person name="Saski C."/>
            <person name="Vermerris W."/>
            <person name="Kresovich S."/>
        </authorList>
    </citation>
    <scope>NUCLEOTIDE SEQUENCE</scope>
</reference>
<reference evidence="2" key="2">
    <citation type="submission" date="2020-10" db="EMBL/GenBank/DDBJ databases">
        <authorList>
            <person name="Cooper E.A."/>
            <person name="Brenton Z.W."/>
            <person name="Flinn B.S."/>
            <person name="Jenkins J."/>
            <person name="Shu S."/>
            <person name="Flowers D."/>
            <person name="Luo F."/>
            <person name="Wang Y."/>
            <person name="Xia P."/>
            <person name="Barry K."/>
            <person name="Daum C."/>
            <person name="Lipzen A."/>
            <person name="Yoshinaga Y."/>
            <person name="Schmutz J."/>
            <person name="Saski C."/>
            <person name="Vermerris W."/>
            <person name="Kresovich S."/>
        </authorList>
    </citation>
    <scope>NUCLEOTIDE SEQUENCE</scope>
</reference>
<feature type="compositionally biased region" description="Polar residues" evidence="1">
    <location>
        <begin position="66"/>
        <end position="77"/>
    </location>
</feature>
<evidence type="ECO:0000256" key="1">
    <source>
        <dbReference type="SAM" id="MobiDB-lite"/>
    </source>
</evidence>
<evidence type="ECO:0000313" key="3">
    <source>
        <dbReference type="Proteomes" id="UP000807115"/>
    </source>
</evidence>
<feature type="compositionally biased region" description="Polar residues" evidence="1">
    <location>
        <begin position="92"/>
        <end position="102"/>
    </location>
</feature>
<feature type="compositionally biased region" description="Low complexity" evidence="1">
    <location>
        <begin position="36"/>
        <end position="52"/>
    </location>
</feature>
<evidence type="ECO:0000313" key="2">
    <source>
        <dbReference type="EMBL" id="KAG0528922.1"/>
    </source>
</evidence>
<sequence>PKSPISPKLPLAPPPPLPKLPRCWPAVPRPSAISTSPRGPAPAALPSAAPSQRRTHLPAPIANPSCELSTPFTTSRTAPPPAIPLPVPNLTHGDSSLSDNMSLQGRAPSAACRSMTLLQLLVSISISDA</sequence>
<organism evidence="2 3">
    <name type="scientific">Sorghum bicolor</name>
    <name type="common">Sorghum</name>
    <name type="synonym">Sorghum vulgare</name>
    <dbReference type="NCBI Taxonomy" id="4558"/>
    <lineage>
        <taxon>Eukaryota</taxon>
        <taxon>Viridiplantae</taxon>
        <taxon>Streptophyta</taxon>
        <taxon>Embryophyta</taxon>
        <taxon>Tracheophyta</taxon>
        <taxon>Spermatophyta</taxon>
        <taxon>Magnoliopsida</taxon>
        <taxon>Liliopsida</taxon>
        <taxon>Poales</taxon>
        <taxon>Poaceae</taxon>
        <taxon>PACMAD clade</taxon>
        <taxon>Panicoideae</taxon>
        <taxon>Andropogonodae</taxon>
        <taxon>Andropogoneae</taxon>
        <taxon>Sorghinae</taxon>
        <taxon>Sorghum</taxon>
    </lineage>
</organism>
<feature type="compositionally biased region" description="Pro residues" evidence="1">
    <location>
        <begin position="10"/>
        <end position="19"/>
    </location>
</feature>